<dbReference type="AlphaFoldDB" id="A0A0A3XE79"/>
<dbReference type="EMBL" id="JRPN01000209">
    <property type="protein sequence ID" value="KGT72737.1"/>
    <property type="molecule type" value="Genomic_DNA"/>
</dbReference>
<proteinExistence type="predicted"/>
<evidence type="ECO:0000313" key="1">
    <source>
        <dbReference type="EMBL" id="KGT72737.1"/>
    </source>
</evidence>
<reference evidence="1 2" key="1">
    <citation type="submission" date="2014-09" db="EMBL/GenBank/DDBJ databases">
        <title>Draft genome of Bradyrhizobium japonicum Is-34.</title>
        <authorList>
            <person name="Tsurumaru H."/>
            <person name="Yamakawa T."/>
            <person name="Hashimoto S."/>
            <person name="Okizaki K."/>
            <person name="Kanesaki Y."/>
            <person name="Yoshikawa H."/>
            <person name="Yajima S."/>
        </authorList>
    </citation>
    <scope>NUCLEOTIDE SEQUENCE [LARGE SCALE GENOMIC DNA]</scope>
    <source>
        <strain evidence="1 2">Is-34</strain>
    </source>
</reference>
<dbReference type="Proteomes" id="UP000030377">
    <property type="component" value="Unassembled WGS sequence"/>
</dbReference>
<feature type="non-terminal residue" evidence="1">
    <location>
        <position position="129"/>
    </location>
</feature>
<organism evidence="1 2">
    <name type="scientific">Bradyrhizobium japonicum</name>
    <dbReference type="NCBI Taxonomy" id="375"/>
    <lineage>
        <taxon>Bacteria</taxon>
        <taxon>Pseudomonadati</taxon>
        <taxon>Pseudomonadota</taxon>
        <taxon>Alphaproteobacteria</taxon>
        <taxon>Hyphomicrobiales</taxon>
        <taxon>Nitrobacteraceae</taxon>
        <taxon>Bradyrhizobium</taxon>
    </lineage>
</organism>
<name>A0A0A3XE79_BRAJP</name>
<evidence type="ECO:0000313" key="2">
    <source>
        <dbReference type="Proteomes" id="UP000030377"/>
    </source>
</evidence>
<gene>
    <name evidence="1" type="ORF">MA20_48510</name>
</gene>
<accession>A0A0A3XE79</accession>
<protein>
    <submittedName>
        <fullName evidence="1">Uncharacterized protein</fullName>
    </submittedName>
</protein>
<comment type="caution">
    <text evidence="1">The sequence shown here is derived from an EMBL/GenBank/DDBJ whole genome shotgun (WGS) entry which is preliminary data.</text>
</comment>
<sequence>MTVFVRRADYDVFAIKTREVAAAACTVVVGNNDEFVIRFYLFAIEAQVFDPVCFCIYHFTVFIVFRRLGNIDFIGYAIDYIIVVSRECFVDERLLFCFLRIDLVKLSCRHFQPFLNLCTRYFYCSQGVW</sequence>